<dbReference type="EMBL" id="PITJ01001703">
    <property type="protein sequence ID" value="TBT98552.1"/>
    <property type="molecule type" value="Genomic_DNA"/>
</dbReference>
<name>A0A4Q9KUK6_9MICR</name>
<reference evidence="1 2" key="1">
    <citation type="submission" date="2017-12" db="EMBL/GenBank/DDBJ databases">
        <authorList>
            <person name="Pombert J.-F."/>
            <person name="Haag K.L."/>
            <person name="Ebert D."/>
        </authorList>
    </citation>
    <scope>NUCLEOTIDE SEQUENCE [LARGE SCALE GENOMIC DNA]</scope>
    <source>
        <strain evidence="1">FI-OER-3-3</strain>
    </source>
</reference>
<dbReference type="VEuPathDB" id="MicrosporidiaDB:CWI37_1703p0010"/>
<evidence type="ECO:0000313" key="1">
    <source>
        <dbReference type="EMBL" id="TBT98552.1"/>
    </source>
</evidence>
<sequence>MVNPVMSDSGDYEDEWKNYFKRIISNNENYIKSLELFNLEDIILSHNTESSKVEDFEYFLSLFDESKENSISSVIYKGIKYIYVREIRDDNDSNVLIFMTTENNEEGKKTCAIFNYIVDTDLLIACCNSTDLSLVLKAISDASKEE</sequence>
<dbReference type="Proteomes" id="UP000292362">
    <property type="component" value="Unassembled WGS sequence"/>
</dbReference>
<organism evidence="1 2">
    <name type="scientific">Hamiltosporidium tvaerminnensis</name>
    <dbReference type="NCBI Taxonomy" id="1176355"/>
    <lineage>
        <taxon>Eukaryota</taxon>
        <taxon>Fungi</taxon>
        <taxon>Fungi incertae sedis</taxon>
        <taxon>Microsporidia</taxon>
        <taxon>Dubosqiidae</taxon>
        <taxon>Hamiltosporidium</taxon>
    </lineage>
</organism>
<proteinExistence type="predicted"/>
<protein>
    <submittedName>
        <fullName evidence="1">Uncharacterized protein</fullName>
    </submittedName>
</protein>
<evidence type="ECO:0000313" key="2">
    <source>
        <dbReference type="Proteomes" id="UP000292362"/>
    </source>
</evidence>
<accession>A0A4Q9KUK6</accession>
<comment type="caution">
    <text evidence="1">The sequence shown here is derived from an EMBL/GenBank/DDBJ whole genome shotgun (WGS) entry which is preliminary data.</text>
</comment>
<gene>
    <name evidence="1" type="ORF">CWI37_1703p0010</name>
</gene>
<dbReference type="AlphaFoldDB" id="A0A4Q9KUK6"/>